<dbReference type="Proteomes" id="UP000238375">
    <property type="component" value="Unassembled WGS sequence"/>
</dbReference>
<accession>A0A2T0TNF0</accession>
<keyword evidence="1" id="KW-1133">Transmembrane helix</keyword>
<evidence type="ECO:0000313" key="2">
    <source>
        <dbReference type="EMBL" id="PRY47151.1"/>
    </source>
</evidence>
<dbReference type="EMBL" id="PVTE01000001">
    <property type="protein sequence ID" value="PRY47151.1"/>
    <property type="molecule type" value="Genomic_DNA"/>
</dbReference>
<keyword evidence="1" id="KW-0812">Transmembrane</keyword>
<evidence type="ECO:0000256" key="1">
    <source>
        <dbReference type="SAM" id="Phobius"/>
    </source>
</evidence>
<keyword evidence="3" id="KW-1185">Reference proteome</keyword>
<proteinExistence type="predicted"/>
<comment type="caution">
    <text evidence="2">The sequence shown here is derived from an EMBL/GenBank/DDBJ whole genome shotgun (WGS) entry which is preliminary data.</text>
</comment>
<organism evidence="2 3">
    <name type="scientific">Spirosoma oryzae</name>
    <dbReference type="NCBI Taxonomy" id="1469603"/>
    <lineage>
        <taxon>Bacteria</taxon>
        <taxon>Pseudomonadati</taxon>
        <taxon>Bacteroidota</taxon>
        <taxon>Cytophagia</taxon>
        <taxon>Cytophagales</taxon>
        <taxon>Cytophagaceae</taxon>
        <taxon>Spirosoma</taxon>
    </lineage>
</organism>
<keyword evidence="1" id="KW-0472">Membrane</keyword>
<dbReference type="OrthoDB" id="918471at2"/>
<protein>
    <submittedName>
        <fullName evidence="2">Uncharacterized protein</fullName>
    </submittedName>
</protein>
<dbReference type="AlphaFoldDB" id="A0A2T0TNF0"/>
<feature type="transmembrane region" description="Helical" evidence="1">
    <location>
        <begin position="9"/>
        <end position="27"/>
    </location>
</feature>
<name>A0A2T0TNF0_9BACT</name>
<gene>
    <name evidence="2" type="ORF">CLV58_101217</name>
</gene>
<reference evidence="2 3" key="1">
    <citation type="submission" date="2018-03" db="EMBL/GenBank/DDBJ databases">
        <title>Genomic Encyclopedia of Archaeal and Bacterial Type Strains, Phase II (KMG-II): from individual species to whole genera.</title>
        <authorList>
            <person name="Goeker M."/>
        </authorList>
    </citation>
    <scope>NUCLEOTIDE SEQUENCE [LARGE SCALE GENOMIC DNA]</scope>
    <source>
        <strain evidence="2 3">DSM 28354</strain>
    </source>
</reference>
<dbReference type="PROSITE" id="PS51257">
    <property type="entry name" value="PROKAR_LIPOPROTEIN"/>
    <property type="match status" value="1"/>
</dbReference>
<evidence type="ECO:0000313" key="3">
    <source>
        <dbReference type="Proteomes" id="UP000238375"/>
    </source>
</evidence>
<sequence>MQKRLFTRYALPIIGLIILMTGCVPLIDRVFGPDDKPLILSMHLPDIPDENISIDQVSKVITITVPTSFSHDAVTPDFILTQRTKLVNKYPGPLYIYTTVKNDSIRISTASNKTNAYVIAFKPIGDLMFATLTEPLNFTVNASTTNYLCLPLFNFLDGDPLGTLTLTNIKTGISLYTTKQRPTILSLCDRQLRTDGAVFASALIGGGFFYEPGDYTAVFTKANGRKAVLNQPVRLIRGQPYIGIDDNFPVVLGAGPTTIFAQNIFQSDNPELMLRSRDQSATTIKILSYIDTQPTFKIPAINNLKPGYYYAQAVLNGQPSDAYMRISIVASSKDLAIQNVYGYASPEEHNLLAPTISFDTPIKLKRSKQYGIITNAYVSYLYTLKPNETAVSRVRLTSLTKEQVSYLVPLALTGPAQFELPSTVPSDRYKFSFEVLKPDNTVISSEPLERDVVVE</sequence>
<dbReference type="RefSeq" id="WP_106135903.1">
    <property type="nucleotide sequence ID" value="NZ_PVTE01000001.1"/>
</dbReference>